<dbReference type="InterPro" id="IPR029060">
    <property type="entry name" value="PIN-like_dom_sf"/>
</dbReference>
<feature type="domain" description="XPG-I" evidence="7">
    <location>
        <begin position="282"/>
        <end position="353"/>
    </location>
</feature>
<dbReference type="Gene3D" id="3.40.50.1010">
    <property type="entry name" value="5'-nuclease"/>
    <property type="match status" value="2"/>
</dbReference>
<evidence type="ECO:0000259" key="7">
    <source>
        <dbReference type="SMART" id="SM00484"/>
    </source>
</evidence>
<dbReference type="SMART" id="SM00485">
    <property type="entry name" value="XPGN"/>
    <property type="match status" value="1"/>
</dbReference>
<gene>
    <name evidence="9" type="ORF">TRFO_02455</name>
</gene>
<feature type="compositionally biased region" description="Acidic residues" evidence="6">
    <location>
        <begin position="532"/>
        <end position="547"/>
    </location>
</feature>
<protein>
    <submittedName>
        <fullName evidence="9">XPG I-region family protein</fullName>
    </submittedName>
</protein>
<keyword evidence="3" id="KW-0255">Endonuclease</keyword>
<keyword evidence="10" id="KW-1185">Reference proteome</keyword>
<dbReference type="SMART" id="SM00484">
    <property type="entry name" value="XPGI"/>
    <property type="match status" value="1"/>
</dbReference>
<accession>A0A1J4J9I0</accession>
<feature type="compositionally biased region" description="Basic and acidic residues" evidence="6">
    <location>
        <begin position="569"/>
        <end position="580"/>
    </location>
</feature>
<keyword evidence="2" id="KW-0479">Metal-binding</keyword>
<organism evidence="9 10">
    <name type="scientific">Tritrichomonas foetus</name>
    <dbReference type="NCBI Taxonomy" id="1144522"/>
    <lineage>
        <taxon>Eukaryota</taxon>
        <taxon>Metamonada</taxon>
        <taxon>Parabasalia</taxon>
        <taxon>Tritrichomonadida</taxon>
        <taxon>Tritrichomonadidae</taxon>
        <taxon>Tritrichomonas</taxon>
    </lineage>
</organism>
<dbReference type="SUPFAM" id="SSF88723">
    <property type="entry name" value="PIN domain-like"/>
    <property type="match status" value="1"/>
</dbReference>
<feature type="compositionally biased region" description="Polar residues" evidence="6">
    <location>
        <begin position="591"/>
        <end position="602"/>
    </location>
</feature>
<dbReference type="RefSeq" id="XP_068347029.1">
    <property type="nucleotide sequence ID" value="XM_068490694.1"/>
</dbReference>
<comment type="caution">
    <text evidence="9">The sequence shown here is derived from an EMBL/GenBank/DDBJ whole genome shotgun (WGS) entry which is preliminary data.</text>
</comment>
<evidence type="ECO:0000313" key="9">
    <source>
        <dbReference type="EMBL" id="OHS93892.1"/>
    </source>
</evidence>
<dbReference type="PANTHER" id="PTHR11081">
    <property type="entry name" value="FLAP ENDONUCLEASE FAMILY MEMBER"/>
    <property type="match status" value="1"/>
</dbReference>
<evidence type="ECO:0000256" key="6">
    <source>
        <dbReference type="SAM" id="MobiDB-lite"/>
    </source>
</evidence>
<dbReference type="InterPro" id="IPR036279">
    <property type="entry name" value="5-3_exonuclease_C_sf"/>
</dbReference>
<dbReference type="VEuPathDB" id="TrichDB:TRFO_02455"/>
<dbReference type="OrthoDB" id="31113at2759"/>
<dbReference type="PANTHER" id="PTHR11081:SF9">
    <property type="entry name" value="FLAP ENDONUCLEASE 1"/>
    <property type="match status" value="1"/>
</dbReference>
<sequence>MGVPGLWRILNLASQPLDLEKCGNLRIAIDVHSHLNRLVHGQNASNWLFTFMKDLFNIMNFNIRIVVVFMGKRPLEKIYSTALGDESTEMAYYRARSALLRTTKESPDRKIPPPKPITDEKIVLPQSPKIHRKKITSGLKETDDVWDVSNKQIETMGKIKPISPNHVVHHPIISNPFILDEMPAAQKVIDEINEPNKNIEITKPKEQNTESFQSELLEDIADIIVADDPSSELSSLSQPDNAQEEQINLDPLYLLPADNPYLAPIENYVTANHVRLVEGLCRALGIPFIHAPEEACAECARLENEGIVDATASDDNNSFLFGSRWLIRGVFTKPQSITIETLEKVGITRNRMINLAMMIDGDYNADIRKRLFTVGPVRGMEIISLFPDEHTGLFSFREWWIRVVKGQGNEPNSDLKHFSKKKWPRKLVMPIGFPPENLLNAFLKPVVGDEKPKVKLPKFDENNLIDFMKKHSAANEQRINDFVRAFKIRISTFPKTRTLVNYIVNEYKPNKTFEQFIDRLVKYEKEMKISSDEENDNEENIENETNDSELSVAIDLTTEFLENSTSNDECLKPQKENSEHEQEEEDNSEEFSTASETDSIEN</sequence>
<name>A0A1J4J9I0_9EUKA</name>
<keyword evidence="4" id="KW-0378">Hydrolase</keyword>
<dbReference type="AlphaFoldDB" id="A0A1J4J9I0"/>
<feature type="domain" description="XPG N-terminal" evidence="8">
    <location>
        <begin position="1"/>
        <end position="99"/>
    </location>
</feature>
<reference evidence="9" key="1">
    <citation type="submission" date="2016-10" db="EMBL/GenBank/DDBJ databases">
        <authorList>
            <person name="Benchimol M."/>
            <person name="Almeida L.G."/>
            <person name="Vasconcelos A.T."/>
            <person name="Perreira-Neves A."/>
            <person name="Rosa I.A."/>
            <person name="Tasca T."/>
            <person name="Bogo M.R."/>
            <person name="de Souza W."/>
        </authorList>
    </citation>
    <scope>NUCLEOTIDE SEQUENCE [LARGE SCALE GENOMIC DNA]</scope>
    <source>
        <strain evidence="9">K</strain>
    </source>
</reference>
<evidence type="ECO:0000256" key="4">
    <source>
        <dbReference type="ARBA" id="ARBA00022801"/>
    </source>
</evidence>
<dbReference type="Pfam" id="PF00867">
    <property type="entry name" value="XPG_I"/>
    <property type="match status" value="1"/>
</dbReference>
<dbReference type="Proteomes" id="UP000179807">
    <property type="component" value="Unassembled WGS sequence"/>
</dbReference>
<dbReference type="EMBL" id="MLAK01001370">
    <property type="protein sequence ID" value="OHS93892.1"/>
    <property type="molecule type" value="Genomic_DNA"/>
</dbReference>
<evidence type="ECO:0000256" key="5">
    <source>
        <dbReference type="ARBA" id="ARBA00022842"/>
    </source>
</evidence>
<dbReference type="GO" id="GO:0046872">
    <property type="term" value="F:metal ion binding"/>
    <property type="evidence" value="ECO:0007669"/>
    <property type="project" value="UniProtKB-KW"/>
</dbReference>
<dbReference type="GeneID" id="94825398"/>
<evidence type="ECO:0000256" key="2">
    <source>
        <dbReference type="ARBA" id="ARBA00022723"/>
    </source>
</evidence>
<dbReference type="InterPro" id="IPR006084">
    <property type="entry name" value="XPG/Rad2"/>
</dbReference>
<keyword evidence="5" id="KW-0460">Magnesium</keyword>
<dbReference type="InterPro" id="IPR006085">
    <property type="entry name" value="XPG_DNA_repair_N"/>
</dbReference>
<evidence type="ECO:0000256" key="3">
    <source>
        <dbReference type="ARBA" id="ARBA00022759"/>
    </source>
</evidence>
<dbReference type="Pfam" id="PF00752">
    <property type="entry name" value="XPG_N"/>
    <property type="match status" value="1"/>
</dbReference>
<proteinExistence type="predicted"/>
<feature type="region of interest" description="Disordered" evidence="6">
    <location>
        <begin position="529"/>
        <end position="602"/>
    </location>
</feature>
<keyword evidence="1" id="KW-0540">Nuclease</keyword>
<evidence type="ECO:0000256" key="1">
    <source>
        <dbReference type="ARBA" id="ARBA00022722"/>
    </source>
</evidence>
<dbReference type="SUPFAM" id="SSF47807">
    <property type="entry name" value="5' to 3' exonuclease, C-terminal subdomain"/>
    <property type="match status" value="1"/>
</dbReference>
<dbReference type="InterPro" id="IPR006086">
    <property type="entry name" value="XPG-I_dom"/>
</dbReference>
<dbReference type="PRINTS" id="PR00853">
    <property type="entry name" value="XPGRADSUPER"/>
</dbReference>
<evidence type="ECO:0000313" key="10">
    <source>
        <dbReference type="Proteomes" id="UP000179807"/>
    </source>
</evidence>
<dbReference type="GO" id="GO:0017108">
    <property type="term" value="F:5'-flap endonuclease activity"/>
    <property type="evidence" value="ECO:0007669"/>
    <property type="project" value="TreeGrafter"/>
</dbReference>
<evidence type="ECO:0000259" key="8">
    <source>
        <dbReference type="SMART" id="SM00485"/>
    </source>
</evidence>
<dbReference type="GO" id="GO:0008409">
    <property type="term" value="F:5'-3' exonuclease activity"/>
    <property type="evidence" value="ECO:0007669"/>
    <property type="project" value="TreeGrafter"/>
</dbReference>